<dbReference type="Pfam" id="PF02604">
    <property type="entry name" value="PhdYeFM_antitox"/>
    <property type="match status" value="1"/>
</dbReference>
<dbReference type="NCBIfam" id="TIGR01552">
    <property type="entry name" value="phd_fam"/>
    <property type="match status" value="1"/>
</dbReference>
<reference evidence="4" key="1">
    <citation type="journal article" date="2019" name="Int. J. Syst. Evol. Microbiol.">
        <title>The Global Catalogue of Microorganisms (GCM) 10K type strain sequencing project: providing services to taxonomists for standard genome sequencing and annotation.</title>
        <authorList>
            <consortium name="The Broad Institute Genomics Platform"/>
            <consortium name="The Broad Institute Genome Sequencing Center for Infectious Disease"/>
            <person name="Wu L."/>
            <person name="Ma J."/>
        </authorList>
    </citation>
    <scope>NUCLEOTIDE SEQUENCE [LARGE SCALE GENOMIC DNA]</scope>
    <source>
        <strain evidence="4">CGMCC 4.7178</strain>
    </source>
</reference>
<evidence type="ECO:0000313" key="4">
    <source>
        <dbReference type="Proteomes" id="UP000631535"/>
    </source>
</evidence>
<comment type="function">
    <text evidence="2">Antitoxin component of a type II toxin-antitoxin (TA) system.</text>
</comment>
<evidence type="ECO:0000256" key="2">
    <source>
        <dbReference type="RuleBase" id="RU362080"/>
    </source>
</evidence>
<sequence>MCSSDAEKRRRQTCTTLYYMEATAREFNQNSSRILAAAEAGETITVTKNGRPVAIVRPFEAAEVPPYPVGPMGDIEIPSLDLPDVSNDEIEDTLRGMGS</sequence>
<dbReference type="EMBL" id="BMMP01000002">
    <property type="protein sequence ID" value="GGO43817.1"/>
    <property type="molecule type" value="Genomic_DNA"/>
</dbReference>
<proteinExistence type="inferred from homology"/>
<comment type="caution">
    <text evidence="3">The sequence shown here is derived from an EMBL/GenBank/DDBJ whole genome shotgun (WGS) entry which is preliminary data.</text>
</comment>
<comment type="similarity">
    <text evidence="1 2">Belongs to the phD/YefM antitoxin family.</text>
</comment>
<evidence type="ECO:0000313" key="3">
    <source>
        <dbReference type="EMBL" id="GGO43817.1"/>
    </source>
</evidence>
<protein>
    <recommendedName>
        <fullName evidence="2">Antitoxin</fullName>
    </recommendedName>
</protein>
<dbReference type="InterPro" id="IPR006442">
    <property type="entry name" value="Antitoxin_Phd/YefM"/>
</dbReference>
<gene>
    <name evidence="3" type="ORF">GCM10012287_07870</name>
</gene>
<dbReference type="Gene3D" id="3.40.1620.10">
    <property type="entry name" value="YefM-like domain"/>
    <property type="match status" value="1"/>
</dbReference>
<dbReference type="InterPro" id="IPR036165">
    <property type="entry name" value="YefM-like_sf"/>
</dbReference>
<accession>A0ABQ2LWA4</accession>
<keyword evidence="4" id="KW-1185">Reference proteome</keyword>
<evidence type="ECO:0000256" key="1">
    <source>
        <dbReference type="ARBA" id="ARBA00009981"/>
    </source>
</evidence>
<dbReference type="SUPFAM" id="SSF143120">
    <property type="entry name" value="YefM-like"/>
    <property type="match status" value="1"/>
</dbReference>
<dbReference type="Proteomes" id="UP000631535">
    <property type="component" value="Unassembled WGS sequence"/>
</dbReference>
<name>A0ABQ2LWA4_9ACTN</name>
<organism evidence="3 4">
    <name type="scientific">Streptomyces daqingensis</name>
    <dbReference type="NCBI Taxonomy" id="1472640"/>
    <lineage>
        <taxon>Bacteria</taxon>
        <taxon>Bacillati</taxon>
        <taxon>Actinomycetota</taxon>
        <taxon>Actinomycetes</taxon>
        <taxon>Kitasatosporales</taxon>
        <taxon>Streptomycetaceae</taxon>
        <taxon>Streptomyces</taxon>
    </lineage>
</organism>